<organism evidence="1 2">
    <name type="scientific">Smallanthus sonchifolius</name>
    <dbReference type="NCBI Taxonomy" id="185202"/>
    <lineage>
        <taxon>Eukaryota</taxon>
        <taxon>Viridiplantae</taxon>
        <taxon>Streptophyta</taxon>
        <taxon>Embryophyta</taxon>
        <taxon>Tracheophyta</taxon>
        <taxon>Spermatophyta</taxon>
        <taxon>Magnoliopsida</taxon>
        <taxon>eudicotyledons</taxon>
        <taxon>Gunneridae</taxon>
        <taxon>Pentapetalae</taxon>
        <taxon>asterids</taxon>
        <taxon>campanulids</taxon>
        <taxon>Asterales</taxon>
        <taxon>Asteraceae</taxon>
        <taxon>Asteroideae</taxon>
        <taxon>Heliantheae alliance</taxon>
        <taxon>Millerieae</taxon>
        <taxon>Smallanthus</taxon>
    </lineage>
</organism>
<name>A0ACB8XZ47_9ASTR</name>
<evidence type="ECO:0000313" key="1">
    <source>
        <dbReference type="EMBL" id="KAI3676770.1"/>
    </source>
</evidence>
<evidence type="ECO:0000313" key="2">
    <source>
        <dbReference type="Proteomes" id="UP001056120"/>
    </source>
</evidence>
<dbReference type="Proteomes" id="UP001056120">
    <property type="component" value="Linkage Group LG29"/>
</dbReference>
<sequence>MESRLLSSGTTTISGIPLLTKPADRINTVAISSPARLNTNGGNLVWGRQLRPSLLVSGVVGYKDGKADAAPVGFFAKYPFLVTGFFFFMWYFLNVIFNILNKKIYNYFPYPYFVSVIHLAVGVVYCLGSWAVGLPKRAPIDSNLLKLLIPVALCHALGHVTTLEPFFNAAASEFILGQSIPITLWLSLAPVVIGVSMASLTELSFNWLGFISAMISNISFTYRIYSKKAMTDMDSTNLYAYISIIALFVCIPPAIILEGPQLLNNGFSDAIAKVGMTKFISDLFWVGMFYHLYNQLATNTLERVAPLTHAVGNVLKRVFVIGFSIIVFGNKISTQTAIGTSIAIAGVAMYSLIKAKIEEEKRCRITFVHLTRCRITTSPAHCSQSQDITTITTLSIMESRVLSSGASTISGLPRLTKPPGRITTLAVSSPARLNTNGGNLVWGRQLRPSLLNLDYSSPVPSVTKPAKRDALKPCPATASDSAGDAAPVGFLAKNPWLVTGFFFFMWYFLNVIFNILNKKIYNYFPYPYFVSVIHLAVGVVYCLGSWTVGLPKRAPIDSNLLKLLIPVAFCHALGHVTSNISFAAVAVSFTHTIKALEPFFNAAASQFILGQSIPITLWLSLAPVVIGVSMASLTELSFNWLGFTSAMISNISFTYRSIYSKKAMTDMDSTNLYAYISIIALLFCLPPAVILEGPKLLNHGFSDAIAKVGMTKFVTDLFWVGMFYHLYNQLATNTLERVAPLTHAVGNVLKRVFVIGFSIIVFGNKISTQTAIGTSIAIAGVAIYSLIKAKIEEEKRNPKAA</sequence>
<proteinExistence type="predicted"/>
<keyword evidence="2" id="KW-1185">Reference proteome</keyword>
<gene>
    <name evidence="1" type="ORF">L1987_86383</name>
</gene>
<reference evidence="1 2" key="2">
    <citation type="journal article" date="2022" name="Mol. Ecol. Resour.">
        <title>The genomes of chicory, endive, great burdock and yacon provide insights into Asteraceae paleo-polyploidization history and plant inulin production.</title>
        <authorList>
            <person name="Fan W."/>
            <person name="Wang S."/>
            <person name="Wang H."/>
            <person name="Wang A."/>
            <person name="Jiang F."/>
            <person name="Liu H."/>
            <person name="Zhao H."/>
            <person name="Xu D."/>
            <person name="Zhang Y."/>
        </authorList>
    </citation>
    <scope>NUCLEOTIDE SEQUENCE [LARGE SCALE GENOMIC DNA]</scope>
    <source>
        <strain evidence="2">cv. Yunnan</strain>
        <tissue evidence="1">Leaves</tissue>
    </source>
</reference>
<protein>
    <submittedName>
        <fullName evidence="1">Uncharacterized protein</fullName>
    </submittedName>
</protein>
<reference evidence="2" key="1">
    <citation type="journal article" date="2022" name="Mol. Ecol. Resour.">
        <title>The genomes of chicory, endive, great burdock and yacon provide insights into Asteraceae palaeo-polyploidization history and plant inulin production.</title>
        <authorList>
            <person name="Fan W."/>
            <person name="Wang S."/>
            <person name="Wang H."/>
            <person name="Wang A."/>
            <person name="Jiang F."/>
            <person name="Liu H."/>
            <person name="Zhao H."/>
            <person name="Xu D."/>
            <person name="Zhang Y."/>
        </authorList>
    </citation>
    <scope>NUCLEOTIDE SEQUENCE [LARGE SCALE GENOMIC DNA]</scope>
    <source>
        <strain evidence="2">cv. Yunnan</strain>
    </source>
</reference>
<dbReference type="EMBL" id="CM042046">
    <property type="protein sequence ID" value="KAI3676770.1"/>
    <property type="molecule type" value="Genomic_DNA"/>
</dbReference>
<comment type="caution">
    <text evidence="1">The sequence shown here is derived from an EMBL/GenBank/DDBJ whole genome shotgun (WGS) entry which is preliminary data.</text>
</comment>
<accession>A0ACB8XZ47</accession>